<name>A0A840CDE4_9RHOB</name>
<dbReference type="AlphaFoldDB" id="A0A840CDE4"/>
<dbReference type="RefSeq" id="WP_235974398.1">
    <property type="nucleotide sequence ID" value="NZ_JACIEQ010000001.1"/>
</dbReference>
<evidence type="ECO:0000259" key="1">
    <source>
        <dbReference type="Pfam" id="PF04168"/>
    </source>
</evidence>
<dbReference type="Pfam" id="PF14403">
    <property type="entry name" value="CP_ATPgrasp_2"/>
    <property type="match status" value="1"/>
</dbReference>
<dbReference type="InterPro" id="IPR025841">
    <property type="entry name" value="CP_ATPgrasp_2"/>
</dbReference>
<sequence>MKAQGEDMSTDALAAFLSAYRRPDGVPDELLGPDGQVRPVWSAFMQRLARINPEDMATRMSRGDQYLRDAGVFYRRYAPAEASDRDWPLSHMPVLIAEAEWHEIAAGLTQRADLLEAVLADLYGDNRLVAEGHLPPPLVAQNADWLRPLVGVRPRSGHFLHFVAFDIGRGPEGQWWVLSDRTQAPSGAGFALENRIATARVYSGLYDNANVTRLAGFFRAFRDALMGLRASESSRVGILTPGPMNDTYFEHAYIARYLGFMLLEGEDLVVDSGRLMVRTVDGLKPISVLWRRLDASWADPLELNEGSRLGTPGLVGALRNGSVTMVNALGAGVLEARAFLAFLPKLSRVLLDEPLRMPNIATWWCGGAKERAYVQANARGMTISGAYSTGLAFELEDMLPQDLGAEALAARIAHDGPRLVGQEQVQLSTTPAFVDGRLQPRPMSLRVFLARTASGWQVMPGGFARIGLSDASTGLAMQKGGLVSDVWVIGARRAQSETMLPRAAETVDRNQPGALPSRAADNLFWLGRYVERTEHMLRILRAYHARLAETANPEAPLPAAIATYLAGLGVDPDEPIPDALMGALSAANSSAGHVRDRFSVDGSAALSELMETTRGLIGKVAPGDDAARAMGRLLRQVSGFSGLVQDNMYRFNGWRFLSIGRALERAANMTGSLLAFSDPDAAEGALDLVIEIGDSAMSHRRRYSVSTDRGTVLDLLALDGLNPRSVLFQLEEIRQHLQFLPGNAPHRRLSGLQRSVLRAHTDLSLQNPEDVDGDFLARLSTEILSVSENLTHAYLR</sequence>
<organism evidence="3 4">
    <name type="scientific">Actibacterium naphthalenivorans</name>
    <dbReference type="NCBI Taxonomy" id="1614693"/>
    <lineage>
        <taxon>Bacteria</taxon>
        <taxon>Pseudomonadati</taxon>
        <taxon>Pseudomonadota</taxon>
        <taxon>Alphaproteobacteria</taxon>
        <taxon>Rhodobacterales</taxon>
        <taxon>Roseobacteraceae</taxon>
        <taxon>Actibacterium</taxon>
    </lineage>
</organism>
<dbReference type="SUPFAM" id="SSF56059">
    <property type="entry name" value="Glutathione synthetase ATP-binding domain-like"/>
    <property type="match status" value="1"/>
</dbReference>
<dbReference type="Gene3D" id="3.40.50.11290">
    <property type="match status" value="1"/>
</dbReference>
<keyword evidence="4" id="KW-1185">Reference proteome</keyword>
<evidence type="ECO:0000259" key="2">
    <source>
        <dbReference type="Pfam" id="PF14403"/>
    </source>
</evidence>
<proteinExistence type="predicted"/>
<dbReference type="PANTHER" id="PTHR34595">
    <property type="entry name" value="BLR5612 PROTEIN"/>
    <property type="match status" value="1"/>
</dbReference>
<dbReference type="EMBL" id="JACIEQ010000001">
    <property type="protein sequence ID" value="MBB4020836.1"/>
    <property type="molecule type" value="Genomic_DNA"/>
</dbReference>
<evidence type="ECO:0000313" key="3">
    <source>
        <dbReference type="EMBL" id="MBB4020836.1"/>
    </source>
</evidence>
<dbReference type="InterPro" id="IPR051680">
    <property type="entry name" value="ATP-dep_Glu-Cys_Ligase-2"/>
</dbReference>
<feature type="domain" description="DUF403" evidence="1">
    <location>
        <begin position="515"/>
        <end position="795"/>
    </location>
</feature>
<comment type="caution">
    <text evidence="3">The sequence shown here is derived from an EMBL/GenBank/DDBJ whole genome shotgun (WGS) entry which is preliminary data.</text>
</comment>
<dbReference type="Pfam" id="PF04168">
    <property type="entry name" value="Alpha-E"/>
    <property type="match status" value="1"/>
</dbReference>
<dbReference type="Proteomes" id="UP000585681">
    <property type="component" value="Unassembled WGS sequence"/>
</dbReference>
<gene>
    <name evidence="3" type="ORF">GGR17_000627</name>
</gene>
<dbReference type="InterPro" id="IPR007296">
    <property type="entry name" value="DUF403"/>
</dbReference>
<dbReference type="PANTHER" id="PTHR34595:SF2">
    <property type="entry name" value="BLR2978 PROTEIN"/>
    <property type="match status" value="1"/>
</dbReference>
<evidence type="ECO:0000313" key="4">
    <source>
        <dbReference type="Proteomes" id="UP000585681"/>
    </source>
</evidence>
<protein>
    <submittedName>
        <fullName evidence="3">Putative circularly permuted ATP-grasp superfamily protein/putative alpha-E superfamily protein</fullName>
    </submittedName>
</protein>
<feature type="domain" description="Circularly permuted ATP-grasp type 2" evidence="2">
    <location>
        <begin position="93"/>
        <end position="466"/>
    </location>
</feature>
<accession>A0A840CDE4</accession>
<reference evidence="3" key="1">
    <citation type="submission" date="2020-08" db="EMBL/GenBank/DDBJ databases">
        <title>Genomic Encyclopedia of Type Strains, Phase IV (KMG-IV): sequencing the most valuable type-strain genomes for metagenomic binning, comparative biology and taxonomic classification.</title>
        <authorList>
            <person name="Goeker M."/>
        </authorList>
    </citation>
    <scope>NUCLEOTIDE SEQUENCE [LARGE SCALE GENOMIC DNA]</scope>
    <source>
        <strain evidence="3">DSM 105040</strain>
    </source>
</reference>